<evidence type="ECO:0000256" key="3">
    <source>
        <dbReference type="ARBA" id="ARBA00022982"/>
    </source>
</evidence>
<dbReference type="InterPro" id="IPR036249">
    <property type="entry name" value="Thioredoxin-like_sf"/>
</dbReference>
<dbReference type="PANTHER" id="PTHR45663:SF11">
    <property type="entry name" value="GEO12009P1"/>
    <property type="match status" value="1"/>
</dbReference>
<evidence type="ECO:0000256" key="5">
    <source>
        <dbReference type="ARBA" id="ARBA00023284"/>
    </source>
</evidence>
<sequence>MTVKTVTDADFEAQVLKAAEPVLVDFWAEWCGPCRAIGPIVDELSRDLADKVKVLKMDVDENRQTPSSLGIMSIPTLIMFKDGRAAERTVGYRPDLKRDLRQKLEALL</sequence>
<dbReference type="FunFam" id="3.40.30.10:FF:000001">
    <property type="entry name" value="Thioredoxin"/>
    <property type="match status" value="1"/>
</dbReference>
<evidence type="ECO:0000256" key="4">
    <source>
        <dbReference type="ARBA" id="ARBA00023157"/>
    </source>
</evidence>
<comment type="caution">
    <text evidence="11">The sequence shown here is derived from an EMBL/GenBank/DDBJ whole genome shotgun (WGS) entry which is preliminary data.</text>
</comment>
<dbReference type="NCBIfam" id="TIGR01068">
    <property type="entry name" value="thioredoxin"/>
    <property type="match status" value="1"/>
</dbReference>
<evidence type="ECO:0000313" key="12">
    <source>
        <dbReference type="Proteomes" id="UP000620075"/>
    </source>
</evidence>
<organism evidence="11 12">
    <name type="scientific">Candidatus Dormiibacter inghamiae</name>
    <dbReference type="NCBI Taxonomy" id="3127013"/>
    <lineage>
        <taxon>Bacteria</taxon>
        <taxon>Bacillati</taxon>
        <taxon>Candidatus Dormiibacterota</taxon>
        <taxon>Candidatus Dormibacteria</taxon>
        <taxon>Candidatus Dormibacterales</taxon>
        <taxon>Candidatus Dormibacteraceae</taxon>
        <taxon>Candidatus Dormiibacter</taxon>
    </lineage>
</organism>
<dbReference type="PRINTS" id="PR00421">
    <property type="entry name" value="THIOREDOXIN"/>
</dbReference>
<evidence type="ECO:0000256" key="1">
    <source>
        <dbReference type="ARBA" id="ARBA00008987"/>
    </source>
</evidence>
<feature type="site" description="Contributes to redox potential value" evidence="8">
    <location>
        <position position="32"/>
    </location>
</feature>
<dbReference type="PROSITE" id="PS51352">
    <property type="entry name" value="THIOREDOXIN_2"/>
    <property type="match status" value="1"/>
</dbReference>
<evidence type="ECO:0000256" key="6">
    <source>
        <dbReference type="NCBIfam" id="TIGR01068"/>
    </source>
</evidence>
<evidence type="ECO:0000313" key="11">
    <source>
        <dbReference type="EMBL" id="MBJ7602695.1"/>
    </source>
</evidence>
<dbReference type="Pfam" id="PF00085">
    <property type="entry name" value="Thioredoxin"/>
    <property type="match status" value="1"/>
</dbReference>
<name>A0A934KDB3_9BACT</name>
<keyword evidence="2" id="KW-0813">Transport</keyword>
<dbReference type="Proteomes" id="UP000620075">
    <property type="component" value="Unassembled WGS sequence"/>
</dbReference>
<gene>
    <name evidence="11" type="primary">trxA</name>
    <name evidence="11" type="ORF">JF888_05810</name>
</gene>
<evidence type="ECO:0000256" key="9">
    <source>
        <dbReference type="PIRSR" id="PIRSR000077-4"/>
    </source>
</evidence>
<evidence type="ECO:0000256" key="8">
    <source>
        <dbReference type="PIRSR" id="PIRSR000077-1"/>
    </source>
</evidence>
<evidence type="ECO:0000256" key="7">
    <source>
        <dbReference type="PIRNR" id="PIRNR000077"/>
    </source>
</evidence>
<feature type="domain" description="Thioredoxin" evidence="10">
    <location>
        <begin position="1"/>
        <end position="108"/>
    </location>
</feature>
<dbReference type="AlphaFoldDB" id="A0A934KDB3"/>
<protein>
    <recommendedName>
        <fullName evidence="6 7">Thioredoxin</fullName>
    </recommendedName>
</protein>
<dbReference type="GO" id="GO:0015035">
    <property type="term" value="F:protein-disulfide reductase activity"/>
    <property type="evidence" value="ECO:0007669"/>
    <property type="project" value="UniProtKB-UniRule"/>
</dbReference>
<feature type="active site" description="Nucleophile" evidence="8">
    <location>
        <position position="34"/>
    </location>
</feature>
<reference evidence="11 12" key="1">
    <citation type="submission" date="2020-10" db="EMBL/GenBank/DDBJ databases">
        <title>Ca. Dormibacterota MAGs.</title>
        <authorList>
            <person name="Montgomery K."/>
        </authorList>
    </citation>
    <scope>NUCLEOTIDE SEQUENCE [LARGE SCALE GENOMIC DNA]</scope>
    <source>
        <strain evidence="11">SC8811_S16_3</strain>
    </source>
</reference>
<keyword evidence="5 9" id="KW-0676">Redox-active center</keyword>
<keyword evidence="3" id="KW-0249">Electron transport</keyword>
<dbReference type="GO" id="GO:0045454">
    <property type="term" value="P:cell redox homeostasis"/>
    <property type="evidence" value="ECO:0007669"/>
    <property type="project" value="TreeGrafter"/>
</dbReference>
<feature type="site" description="Contributes to redox potential value" evidence="8">
    <location>
        <position position="33"/>
    </location>
</feature>
<feature type="active site" description="Nucleophile" evidence="8">
    <location>
        <position position="31"/>
    </location>
</feature>
<feature type="site" description="Deprotonates C-terminal active site Cys" evidence="8">
    <location>
        <position position="25"/>
    </location>
</feature>
<dbReference type="InterPro" id="IPR013766">
    <property type="entry name" value="Thioredoxin_domain"/>
</dbReference>
<dbReference type="EMBL" id="JAEKNQ010000021">
    <property type="protein sequence ID" value="MBJ7602695.1"/>
    <property type="molecule type" value="Genomic_DNA"/>
</dbReference>
<dbReference type="InterPro" id="IPR017937">
    <property type="entry name" value="Thioredoxin_CS"/>
</dbReference>
<dbReference type="GO" id="GO:0005829">
    <property type="term" value="C:cytosol"/>
    <property type="evidence" value="ECO:0007669"/>
    <property type="project" value="TreeGrafter"/>
</dbReference>
<evidence type="ECO:0000259" key="10">
    <source>
        <dbReference type="PROSITE" id="PS51352"/>
    </source>
</evidence>
<feature type="disulfide bond" description="Redox-active" evidence="9">
    <location>
        <begin position="31"/>
        <end position="34"/>
    </location>
</feature>
<accession>A0A934KDB3</accession>
<dbReference type="PIRSF" id="PIRSF000077">
    <property type="entry name" value="Thioredoxin"/>
    <property type="match status" value="1"/>
</dbReference>
<evidence type="ECO:0000256" key="2">
    <source>
        <dbReference type="ARBA" id="ARBA00022448"/>
    </source>
</evidence>
<dbReference type="InterPro" id="IPR005746">
    <property type="entry name" value="Thioredoxin"/>
</dbReference>
<proteinExistence type="inferred from homology"/>
<dbReference type="CDD" id="cd02947">
    <property type="entry name" value="TRX_family"/>
    <property type="match status" value="1"/>
</dbReference>
<dbReference type="Gene3D" id="3.40.30.10">
    <property type="entry name" value="Glutaredoxin"/>
    <property type="match status" value="1"/>
</dbReference>
<dbReference type="SUPFAM" id="SSF52833">
    <property type="entry name" value="Thioredoxin-like"/>
    <property type="match status" value="1"/>
</dbReference>
<dbReference type="PANTHER" id="PTHR45663">
    <property type="entry name" value="GEO12009P1"/>
    <property type="match status" value="1"/>
</dbReference>
<dbReference type="PROSITE" id="PS00194">
    <property type="entry name" value="THIOREDOXIN_1"/>
    <property type="match status" value="1"/>
</dbReference>
<dbReference type="RefSeq" id="WP_338177457.1">
    <property type="nucleotide sequence ID" value="NZ_JAEKNQ010000021.1"/>
</dbReference>
<comment type="similarity">
    <text evidence="1 7">Belongs to the thioredoxin family.</text>
</comment>
<keyword evidence="4 9" id="KW-1015">Disulfide bond</keyword>